<feature type="compositionally biased region" description="Basic and acidic residues" evidence="1">
    <location>
        <begin position="355"/>
        <end position="369"/>
    </location>
</feature>
<protein>
    <submittedName>
        <fullName evidence="3">Zonular occludens toxin domain-containing protein</fullName>
    </submittedName>
</protein>
<dbReference type="Proteomes" id="UP001214666">
    <property type="component" value="Chromosome"/>
</dbReference>
<name>A0AAQ3H9L6_AERHY</name>
<feature type="region of interest" description="Disordered" evidence="1">
    <location>
        <begin position="245"/>
        <end position="282"/>
    </location>
</feature>
<sequence length="381" mass="42953">MFIFHEGMPGSGKSYEALVFVIIPALKLGRRVRARINGLNHAQIAALAEIPEDVCRDLLIEMTDDEVLRVHEVAQDKELIVVDEIHKYWRAAQRRMADDITDFISEHRHRGIDIIGMGQNLNDLHSIWRFRCNRKLTFMKLDAIGQENRYSWTSYNGSLISSGRRTQVEFTKVQSGIRSYETKYFGSYASTTADDNNMGTYSDDRANVLKGWKFRIGMPLAGISLVASCIGMYFIMTGFSDPVVEKPESPKQEQVEPGTPQNGTPDGAAPKPKSRPKPQGDFFLDSVGENRIALTYLLTVDGNLVDFNVEVWDKSDNVLEVWRQVDLLDLGWTLTLKPSGVLAEKGDTKMLFRERNAKPRVSSPDRSEIPTEVAKASTDVF</sequence>
<dbReference type="RefSeq" id="WP_077098246.1">
    <property type="nucleotide sequence ID" value="NZ_AP023398.1"/>
</dbReference>
<dbReference type="EMBL" id="CP118942">
    <property type="protein sequence ID" value="WEE28642.1"/>
    <property type="molecule type" value="Genomic_DNA"/>
</dbReference>
<dbReference type="AlphaFoldDB" id="A0AAQ3H9L6"/>
<feature type="domain" description="Zona occludens toxin N-terminal" evidence="2">
    <location>
        <begin position="1"/>
        <end position="192"/>
    </location>
</feature>
<evidence type="ECO:0000313" key="4">
    <source>
        <dbReference type="Proteomes" id="UP001214666"/>
    </source>
</evidence>
<dbReference type="InterPro" id="IPR027417">
    <property type="entry name" value="P-loop_NTPase"/>
</dbReference>
<feature type="region of interest" description="Disordered" evidence="1">
    <location>
        <begin position="355"/>
        <end position="381"/>
    </location>
</feature>
<dbReference type="Gene3D" id="3.40.50.300">
    <property type="entry name" value="P-loop containing nucleotide triphosphate hydrolases"/>
    <property type="match status" value="1"/>
</dbReference>
<feature type="compositionally biased region" description="Basic and acidic residues" evidence="1">
    <location>
        <begin position="245"/>
        <end position="254"/>
    </location>
</feature>
<evidence type="ECO:0000256" key="1">
    <source>
        <dbReference type="SAM" id="MobiDB-lite"/>
    </source>
</evidence>
<organism evidence="3 4">
    <name type="scientific">Aeromonas hydrophila</name>
    <dbReference type="NCBI Taxonomy" id="644"/>
    <lineage>
        <taxon>Bacteria</taxon>
        <taxon>Pseudomonadati</taxon>
        <taxon>Pseudomonadota</taxon>
        <taxon>Gammaproteobacteria</taxon>
        <taxon>Aeromonadales</taxon>
        <taxon>Aeromonadaceae</taxon>
        <taxon>Aeromonas</taxon>
    </lineage>
</organism>
<gene>
    <name evidence="3" type="ORF">PY771_10095</name>
</gene>
<dbReference type="Pfam" id="PF05707">
    <property type="entry name" value="Zot"/>
    <property type="match status" value="1"/>
</dbReference>
<reference evidence="3" key="1">
    <citation type="submission" date="2023-02" db="EMBL/GenBank/DDBJ databases">
        <title>The sequence of Aeromonas hydrophila K533.</title>
        <authorList>
            <person name="Luo X."/>
        </authorList>
    </citation>
    <scope>NUCLEOTIDE SEQUENCE</scope>
    <source>
        <strain evidence="3">K533</strain>
    </source>
</reference>
<accession>A0AAQ3H9L6</accession>
<evidence type="ECO:0000313" key="3">
    <source>
        <dbReference type="EMBL" id="WEE28642.1"/>
    </source>
</evidence>
<proteinExistence type="predicted"/>
<dbReference type="InterPro" id="IPR008900">
    <property type="entry name" value="Zot_N"/>
</dbReference>
<evidence type="ECO:0000259" key="2">
    <source>
        <dbReference type="Pfam" id="PF05707"/>
    </source>
</evidence>